<dbReference type="SUPFAM" id="SSF55486">
    <property type="entry name" value="Metalloproteases ('zincins'), catalytic domain"/>
    <property type="match status" value="1"/>
</dbReference>
<dbReference type="SMART" id="SM00235">
    <property type="entry name" value="ZnMc"/>
    <property type="match status" value="1"/>
</dbReference>
<dbReference type="InterPro" id="IPR024079">
    <property type="entry name" value="MetalloPept_cat_dom_sf"/>
</dbReference>
<comment type="caution">
    <text evidence="6">Lacks conserved residue(s) required for the propagation of feature annotation.</text>
</comment>
<dbReference type="PRINTS" id="PR00480">
    <property type="entry name" value="ASTACIN"/>
</dbReference>
<dbReference type="GO" id="GO:0008270">
    <property type="term" value="F:zinc ion binding"/>
    <property type="evidence" value="ECO:0007669"/>
    <property type="project" value="UniProtKB-UniRule"/>
</dbReference>
<proteinExistence type="predicted"/>
<feature type="binding site" evidence="6">
    <location>
        <position position="717"/>
    </location>
    <ligand>
        <name>Zn(2+)</name>
        <dbReference type="ChEBI" id="CHEBI:29105"/>
        <note>catalytic</note>
    </ligand>
</feature>
<protein>
    <recommendedName>
        <fullName evidence="7">Metalloendopeptidase</fullName>
        <ecNumber evidence="7">3.4.24.-</ecNumber>
    </recommendedName>
</protein>
<dbReference type="AlphaFoldDB" id="A0A2R5GCB5"/>
<dbReference type="Pfam" id="PF01400">
    <property type="entry name" value="Astacin"/>
    <property type="match status" value="1"/>
</dbReference>
<keyword evidence="5 6" id="KW-0482">Metalloprotease</keyword>
<feature type="binding site" evidence="6">
    <location>
        <position position="711"/>
    </location>
    <ligand>
        <name>Zn(2+)</name>
        <dbReference type="ChEBI" id="CHEBI:29105"/>
        <note>catalytic</note>
    </ligand>
</feature>
<dbReference type="Gene3D" id="3.40.390.10">
    <property type="entry name" value="Collagenase (Catalytic Domain)"/>
    <property type="match status" value="1"/>
</dbReference>
<dbReference type="CDD" id="cd04280">
    <property type="entry name" value="ZnMc_astacin_like"/>
    <property type="match status" value="1"/>
</dbReference>
<evidence type="ECO:0000256" key="1">
    <source>
        <dbReference type="ARBA" id="ARBA00022670"/>
    </source>
</evidence>
<dbReference type="GO" id="GO:0004222">
    <property type="term" value="F:metalloendopeptidase activity"/>
    <property type="evidence" value="ECO:0007669"/>
    <property type="project" value="UniProtKB-UniRule"/>
</dbReference>
<dbReference type="PANTHER" id="PTHR10127">
    <property type="entry name" value="DISCOIDIN, CUB, EGF, LAMININ , AND ZINC METALLOPROTEASE DOMAIN CONTAINING"/>
    <property type="match status" value="1"/>
</dbReference>
<dbReference type="GO" id="GO:0006508">
    <property type="term" value="P:proteolysis"/>
    <property type="evidence" value="ECO:0007669"/>
    <property type="project" value="UniProtKB-KW"/>
</dbReference>
<feature type="binding site" evidence="6">
    <location>
        <position position="707"/>
    </location>
    <ligand>
        <name>Zn(2+)</name>
        <dbReference type="ChEBI" id="CHEBI:29105"/>
        <note>catalytic</note>
    </ligand>
</feature>
<dbReference type="EC" id="3.4.24.-" evidence="7"/>
<evidence type="ECO:0000313" key="10">
    <source>
        <dbReference type="Proteomes" id="UP000241890"/>
    </source>
</evidence>
<evidence type="ECO:0000256" key="2">
    <source>
        <dbReference type="ARBA" id="ARBA00022723"/>
    </source>
</evidence>
<dbReference type="EMBL" id="BEYU01000045">
    <property type="protein sequence ID" value="GBG28620.1"/>
    <property type="molecule type" value="Genomic_DNA"/>
</dbReference>
<comment type="cofactor">
    <cofactor evidence="6 7">
        <name>Zn(2+)</name>
        <dbReference type="ChEBI" id="CHEBI:29105"/>
    </cofactor>
    <text evidence="6 7">Binds 1 zinc ion per subunit.</text>
</comment>
<dbReference type="InterPro" id="IPR034035">
    <property type="entry name" value="Astacin-like_dom"/>
</dbReference>
<evidence type="ECO:0000313" key="9">
    <source>
        <dbReference type="EMBL" id="GBG28620.1"/>
    </source>
</evidence>
<evidence type="ECO:0000259" key="8">
    <source>
        <dbReference type="PROSITE" id="PS51864"/>
    </source>
</evidence>
<reference evidence="9 10" key="1">
    <citation type="submission" date="2017-12" db="EMBL/GenBank/DDBJ databases">
        <title>Sequencing, de novo assembly and annotation of complete genome of a new Thraustochytrid species, strain FCC1311.</title>
        <authorList>
            <person name="Sedici K."/>
            <person name="Godart F."/>
            <person name="Aiese Cigliano R."/>
            <person name="Sanseverino W."/>
            <person name="Barakat M."/>
            <person name="Ortet P."/>
            <person name="Marechal E."/>
            <person name="Cagnac O."/>
            <person name="Amato A."/>
        </authorList>
    </citation>
    <scope>NUCLEOTIDE SEQUENCE [LARGE SCALE GENOMIC DNA]</scope>
</reference>
<keyword evidence="2 6" id="KW-0479">Metal-binding</keyword>
<keyword evidence="10" id="KW-1185">Reference proteome</keyword>
<dbReference type="InterPro" id="IPR006026">
    <property type="entry name" value="Peptidase_Metallo"/>
</dbReference>
<comment type="caution">
    <text evidence="9">The sequence shown here is derived from an EMBL/GenBank/DDBJ whole genome shotgun (WGS) entry which is preliminary data.</text>
</comment>
<evidence type="ECO:0000256" key="5">
    <source>
        <dbReference type="ARBA" id="ARBA00023049"/>
    </source>
</evidence>
<dbReference type="InParanoid" id="A0A2R5GCB5"/>
<dbReference type="InterPro" id="IPR001506">
    <property type="entry name" value="Peptidase_M12A"/>
</dbReference>
<evidence type="ECO:0000256" key="6">
    <source>
        <dbReference type="PROSITE-ProRule" id="PRU01211"/>
    </source>
</evidence>
<dbReference type="PROSITE" id="PS51864">
    <property type="entry name" value="ASTACIN"/>
    <property type="match status" value="1"/>
</dbReference>
<feature type="active site" evidence="6">
    <location>
        <position position="708"/>
    </location>
</feature>
<keyword evidence="4 6" id="KW-0862">Zinc</keyword>
<gene>
    <name evidence="9" type="ORF">FCC1311_048412</name>
</gene>
<dbReference type="OrthoDB" id="291007at2759"/>
<evidence type="ECO:0000256" key="7">
    <source>
        <dbReference type="RuleBase" id="RU361183"/>
    </source>
</evidence>
<name>A0A2R5GCB5_9STRA</name>
<evidence type="ECO:0000256" key="4">
    <source>
        <dbReference type="ARBA" id="ARBA00022833"/>
    </source>
</evidence>
<organism evidence="9 10">
    <name type="scientific">Hondaea fermentalgiana</name>
    <dbReference type="NCBI Taxonomy" id="2315210"/>
    <lineage>
        <taxon>Eukaryota</taxon>
        <taxon>Sar</taxon>
        <taxon>Stramenopiles</taxon>
        <taxon>Bigyra</taxon>
        <taxon>Labyrinthulomycetes</taxon>
        <taxon>Thraustochytrida</taxon>
        <taxon>Thraustochytriidae</taxon>
        <taxon>Hondaea</taxon>
    </lineage>
</organism>
<evidence type="ECO:0000256" key="3">
    <source>
        <dbReference type="ARBA" id="ARBA00022801"/>
    </source>
</evidence>
<feature type="domain" description="Peptidase M12A" evidence="8">
    <location>
        <begin position="588"/>
        <end position="809"/>
    </location>
</feature>
<keyword evidence="3 6" id="KW-0378">Hydrolase</keyword>
<keyword evidence="1 6" id="KW-0645">Protease</keyword>
<sequence>MSCVASSFAGPDDFCRAAGAGYDTDTEPRILLQASGAAASHHARLILADSPWKSPACRALCRSNGGCLGFNLRDAATVCELLFSRETEPNLDLLGDAGAAAAAARIGGCRSTSSLAACARTRTWPFRAASAESSRDVGEMQLLDGHPLDNGKACEADLLEHLSEEHCGPEDLHLRAGALARGPAPGRPAALAADPANVSAVVEVLAEDEPLAAFCAKTCCARTGCRRVDVLRGGAACRLWVSGAAENAALALVPATSCASRVSARDPRAEVDDFVYSGAPRCMTRSATSPITIALEGPPLADEDATATCRSRCAAQPLLCRAFTVHFGSPGGCTLYTSVGNLFAHDASQAAAVFARAEEAGSAGAVDSLPWTSDNATWGLSNAGVYAGDITLDASLVVGSHASSTDVAQTACWVRRDALSSDREVLTDYLAAAEPAQDFEALSSRCDSLRSYVLRHGTGWRKREGLGDQARGLAARTRRLSELCAGACSSANYMCRGFAADPDAGDCYLYVNWDRVTLEDSPFAGSIMIGGHRFERTCVFASATGQSGDVWDLVLTRSQLRGFYGDDVAQRVEEQFPDSVVNDDSERRALGMTNDYSNSLWRYTRYEGPQRITIVPVEVPLGGSDGFTDAQAAFIWAELDVLSERLRGYIEFRTQSDAATVLGLDEPLDGIRFFDGEGCWSWVGHRGGSQDISLQSNGCLSRRHVHHETLHALGFMHEMNRPDRDQYIDIHTENLQAGMESNFELLTEYIDSMGSPYDLKSVMHYSRFAFAADPSLPTITAKEDAEMELGSDELSDEDVTQVMMLGGASAGDYLVLMGALLPFAAICYCGSRCTCSGADPEDSATVYAEVSHPVEEK</sequence>
<dbReference type="Proteomes" id="UP000241890">
    <property type="component" value="Unassembled WGS sequence"/>
</dbReference>
<accession>A0A2R5GCB5</accession>
<dbReference type="PANTHER" id="PTHR10127:SF780">
    <property type="entry name" value="METALLOENDOPEPTIDASE"/>
    <property type="match status" value="1"/>
</dbReference>